<dbReference type="Gene3D" id="2.30.30.280">
    <property type="entry name" value="Adenine nucleotide alpha hydrolases-like domains"/>
    <property type="match status" value="1"/>
</dbReference>
<comment type="subcellular location">
    <subcellularLocation>
        <location evidence="2">Mitochondrion</location>
    </subcellularLocation>
</comment>
<dbReference type="Pfam" id="PF03054">
    <property type="entry name" value="tRNA_Me_trans"/>
    <property type="match status" value="1"/>
</dbReference>
<dbReference type="InterPro" id="IPR046885">
    <property type="entry name" value="MnmA-like_C"/>
</dbReference>
<dbReference type="InterPro" id="IPR004506">
    <property type="entry name" value="MnmA-like"/>
</dbReference>
<dbReference type="GO" id="GO:0061708">
    <property type="term" value="F:tRNA-5-taurinomethyluridine 2-sulfurtransferase"/>
    <property type="evidence" value="ECO:0007669"/>
    <property type="project" value="UniProtKB-EC"/>
</dbReference>
<evidence type="ECO:0000256" key="7">
    <source>
        <dbReference type="ARBA" id="ARBA00022679"/>
    </source>
</evidence>
<keyword evidence="8" id="KW-0819">tRNA processing</keyword>
<evidence type="ECO:0000259" key="15">
    <source>
        <dbReference type="Pfam" id="PF20259"/>
    </source>
</evidence>
<dbReference type="Ensembl" id="ENSEBUT00000012194.1">
    <property type="protein sequence ID" value="ENSEBUP00000011621.1"/>
    <property type="gene ID" value="ENSEBUG00000007454.1"/>
</dbReference>
<dbReference type="Pfam" id="PF20259">
    <property type="entry name" value="tRNA_Me_trans_M"/>
    <property type="match status" value="1"/>
</dbReference>
<dbReference type="EC" id="2.8.1.14" evidence="4"/>
<dbReference type="GO" id="GO:0002143">
    <property type="term" value="P:tRNA wobble position uridine thiolation"/>
    <property type="evidence" value="ECO:0007669"/>
    <property type="project" value="TreeGrafter"/>
</dbReference>
<evidence type="ECO:0000256" key="11">
    <source>
        <dbReference type="ARBA" id="ARBA00022884"/>
    </source>
</evidence>
<name>A0A8C4WUF2_EPTBU</name>
<evidence type="ECO:0000256" key="12">
    <source>
        <dbReference type="ARBA" id="ARBA00023157"/>
    </source>
</evidence>
<dbReference type="Proteomes" id="UP000694388">
    <property type="component" value="Unplaced"/>
</dbReference>
<dbReference type="OMA" id="PFYVWDL"/>
<feature type="domain" description="tRNA-specific 2-thiouridylase MnmA-like central" evidence="15">
    <location>
        <begin position="233"/>
        <end position="294"/>
    </location>
</feature>
<dbReference type="CDD" id="cd01998">
    <property type="entry name" value="MnmA_TRMU-like"/>
    <property type="match status" value="1"/>
</dbReference>
<dbReference type="FunFam" id="3.40.50.620:FF:000104">
    <property type="entry name" value="Mitochondrial tRNA-specific 2-thiouridylase 1"/>
    <property type="match status" value="1"/>
</dbReference>
<dbReference type="Gene3D" id="3.40.50.620">
    <property type="entry name" value="HUPs"/>
    <property type="match status" value="1"/>
</dbReference>
<comment type="similarity">
    <text evidence="3">Belongs to the MnmA/TRMU family.</text>
</comment>
<evidence type="ECO:0000256" key="13">
    <source>
        <dbReference type="ARBA" id="ARBA00049564"/>
    </source>
</evidence>
<evidence type="ECO:0000256" key="9">
    <source>
        <dbReference type="ARBA" id="ARBA00022741"/>
    </source>
</evidence>
<evidence type="ECO:0000313" key="16">
    <source>
        <dbReference type="Ensembl" id="ENSEBUP00000011621.1"/>
    </source>
</evidence>
<protein>
    <recommendedName>
        <fullName evidence="5">Mitochondrial tRNA-specific 2-thiouridylase 1</fullName>
        <ecNumber evidence="4">2.8.1.14</ecNumber>
    </recommendedName>
</protein>
<reference evidence="16" key="1">
    <citation type="submission" date="2025-08" db="UniProtKB">
        <authorList>
            <consortium name="Ensembl"/>
        </authorList>
    </citation>
    <scope>IDENTIFICATION</scope>
</reference>
<evidence type="ECO:0000256" key="6">
    <source>
        <dbReference type="ARBA" id="ARBA00022555"/>
    </source>
</evidence>
<keyword evidence="6" id="KW-0820">tRNA-binding</keyword>
<dbReference type="SUPFAM" id="SSF52402">
    <property type="entry name" value="Adenine nucleotide alpha hydrolases-like"/>
    <property type="match status" value="1"/>
</dbReference>
<dbReference type="InterPro" id="IPR023382">
    <property type="entry name" value="MnmA-like_central_sf"/>
</dbReference>
<evidence type="ECO:0000256" key="2">
    <source>
        <dbReference type="ARBA" id="ARBA00004173"/>
    </source>
</evidence>
<reference evidence="16" key="2">
    <citation type="submission" date="2025-09" db="UniProtKB">
        <authorList>
            <consortium name="Ensembl"/>
        </authorList>
    </citation>
    <scope>IDENTIFICATION</scope>
</reference>
<keyword evidence="7" id="KW-0808">Transferase</keyword>
<evidence type="ECO:0000313" key="17">
    <source>
        <dbReference type="Proteomes" id="UP000694388"/>
    </source>
</evidence>
<dbReference type="GO" id="GO:0005524">
    <property type="term" value="F:ATP binding"/>
    <property type="evidence" value="ECO:0007669"/>
    <property type="project" value="UniProtKB-KW"/>
</dbReference>
<dbReference type="HAMAP" id="MF_00144">
    <property type="entry name" value="tRNA_thiouridyl_MnmA"/>
    <property type="match status" value="1"/>
</dbReference>
<keyword evidence="11" id="KW-0694">RNA-binding</keyword>
<keyword evidence="12" id="KW-1015">Disulfide bond</keyword>
<comment type="catalytic activity">
    <reaction evidence="13">
        <text>5-taurinomethyluridine(34) in tRNA + S-sulfanyl-L-cysteinyl-[protein] + AH2 + ATP = 5-taurinomethyl-2-thiouridine(34) in tRNA + L-cysteinyl-[protein] + A + AMP + diphosphate + H(+)</text>
        <dbReference type="Rhea" id="RHEA:47040"/>
        <dbReference type="Rhea" id="RHEA-COMP:10131"/>
        <dbReference type="Rhea" id="RHEA-COMP:11726"/>
        <dbReference type="Rhea" id="RHEA-COMP:11732"/>
        <dbReference type="Rhea" id="RHEA-COMP:11733"/>
        <dbReference type="ChEBI" id="CHEBI:13193"/>
        <dbReference type="ChEBI" id="CHEBI:15378"/>
        <dbReference type="ChEBI" id="CHEBI:17499"/>
        <dbReference type="ChEBI" id="CHEBI:29950"/>
        <dbReference type="ChEBI" id="CHEBI:30616"/>
        <dbReference type="ChEBI" id="CHEBI:33019"/>
        <dbReference type="ChEBI" id="CHEBI:61963"/>
        <dbReference type="ChEBI" id="CHEBI:87171"/>
        <dbReference type="ChEBI" id="CHEBI:87172"/>
        <dbReference type="ChEBI" id="CHEBI:456215"/>
        <dbReference type="EC" id="2.8.1.14"/>
    </reaction>
</comment>
<evidence type="ECO:0000256" key="5">
    <source>
        <dbReference type="ARBA" id="ARBA00018888"/>
    </source>
</evidence>
<evidence type="ECO:0000256" key="8">
    <source>
        <dbReference type="ARBA" id="ARBA00022694"/>
    </source>
</evidence>
<evidence type="ECO:0000259" key="14">
    <source>
        <dbReference type="Pfam" id="PF20258"/>
    </source>
</evidence>
<dbReference type="Gene3D" id="2.40.30.10">
    <property type="entry name" value="Translation factors"/>
    <property type="match status" value="1"/>
</dbReference>
<dbReference type="FunFam" id="2.30.30.280:FF:000001">
    <property type="entry name" value="tRNA-specific 2-thiouridylase MnmA"/>
    <property type="match status" value="1"/>
</dbReference>
<feature type="domain" description="tRNA-specific 2-thiouridylase MnmA-like C-terminal" evidence="14">
    <location>
        <begin position="306"/>
        <end position="385"/>
    </location>
</feature>
<dbReference type="GO" id="GO:0005739">
    <property type="term" value="C:mitochondrion"/>
    <property type="evidence" value="ECO:0007669"/>
    <property type="project" value="UniProtKB-SubCell"/>
</dbReference>
<proteinExistence type="inferred from homology"/>
<accession>A0A8C4WUF2</accession>
<dbReference type="AlphaFoldDB" id="A0A8C4WUF2"/>
<dbReference type="GO" id="GO:0000049">
    <property type="term" value="F:tRNA binding"/>
    <property type="evidence" value="ECO:0007669"/>
    <property type="project" value="UniProtKB-KW"/>
</dbReference>
<evidence type="ECO:0000256" key="3">
    <source>
        <dbReference type="ARBA" id="ARBA00006191"/>
    </source>
</evidence>
<evidence type="ECO:0000256" key="10">
    <source>
        <dbReference type="ARBA" id="ARBA00022840"/>
    </source>
</evidence>
<evidence type="ECO:0000256" key="1">
    <source>
        <dbReference type="ARBA" id="ARBA00003986"/>
    </source>
</evidence>
<dbReference type="GeneTree" id="ENSGT00390000014323"/>
<dbReference type="NCBIfam" id="NF001138">
    <property type="entry name" value="PRK00143.1"/>
    <property type="match status" value="1"/>
</dbReference>
<comment type="function">
    <text evidence="1">Catalyzes the 2-thiolation of uridine at the wobble position (U34) of mitochondrial tRNA(Lys), tRNA(Glu) and tRNA(Gln). Required for the formation of 5-taurinomethyl-2-thiouridine (tm5s2U) of mitochondrial tRNA(Lys), tRNA(Glu), and tRNA(Gln) at the wobble position. ATP is required to activate the C2 atom of the wobble base.</text>
</comment>
<keyword evidence="10" id="KW-0067">ATP-binding</keyword>
<dbReference type="InterPro" id="IPR014729">
    <property type="entry name" value="Rossmann-like_a/b/a_fold"/>
</dbReference>
<organism evidence="16 17">
    <name type="scientific">Eptatretus burgeri</name>
    <name type="common">Inshore hagfish</name>
    <dbReference type="NCBI Taxonomy" id="7764"/>
    <lineage>
        <taxon>Eukaryota</taxon>
        <taxon>Metazoa</taxon>
        <taxon>Chordata</taxon>
        <taxon>Craniata</taxon>
        <taxon>Vertebrata</taxon>
        <taxon>Cyclostomata</taxon>
        <taxon>Myxini</taxon>
        <taxon>Myxiniformes</taxon>
        <taxon>Myxinidae</taxon>
        <taxon>Eptatretinae</taxon>
        <taxon>Eptatretus</taxon>
    </lineage>
</organism>
<keyword evidence="17" id="KW-1185">Reference proteome</keyword>
<keyword evidence="9" id="KW-0547">Nucleotide-binding</keyword>
<dbReference type="PANTHER" id="PTHR11933">
    <property type="entry name" value="TRNA 5-METHYLAMINOMETHYL-2-THIOURIDYLATE -METHYLTRANSFERASE"/>
    <property type="match status" value="1"/>
</dbReference>
<dbReference type="Pfam" id="PF20258">
    <property type="entry name" value="tRNA_Me_trans_C"/>
    <property type="match status" value="1"/>
</dbReference>
<sequence length="404" mass="44748">MARHVVCAVSGGVDSSVAALLLKQRGYRVTGLFVRSWDNAEEGIGCPVESDSEAAIKTCQVLNLPLRQVDFVKDYWHNVFSPLLSQYEQGLTPNPDVLCNKHVKFERLLSFALGPLHADALATGHYARTSATDESILDQRHDAAKVDDPFHDVEHNAKNPAVVRLLKAVDPQKDQTLFLSQISQCALQYTMFPVGGLFKPEVRKLAASAGLQHTLHRKESAGICFIGKRKFGDFLLEYLDPRPGNFVCVEEGRKIGTHNGHFLFTIGQRAKIGVGSQAWFVVNKNPHTGDVFVAPGTMHPALLRESFGTRQVHWISGKMPEDLVSATEMECEFRFRHQMPLAPCTLKLLADDAVWVRATKPARAITPGQFAVFYKGEECLGSGLISQLGPSLFESRQTQQTEQI</sequence>
<dbReference type="InterPro" id="IPR046884">
    <property type="entry name" value="MnmA-like_central"/>
</dbReference>
<dbReference type="PANTHER" id="PTHR11933:SF5">
    <property type="entry name" value="MITOCHONDRIAL TRNA-SPECIFIC 2-THIOURIDYLASE 1"/>
    <property type="match status" value="1"/>
</dbReference>
<evidence type="ECO:0000256" key="4">
    <source>
        <dbReference type="ARBA" id="ARBA00011953"/>
    </source>
</evidence>